<feature type="domain" description="DUF8039" evidence="3">
    <location>
        <begin position="687"/>
        <end position="768"/>
    </location>
</feature>
<dbReference type="InterPro" id="IPR058352">
    <property type="entry name" value="DUF8039"/>
</dbReference>
<proteinExistence type="predicted"/>
<reference evidence="4" key="2">
    <citation type="submission" date="2000-03" db="EMBL/GenBank/DDBJ databases">
        <authorList>
            <person name="Rounsley S.D."/>
            <person name="Lin X."/>
            <person name="Kaul S."/>
            <person name="Shea T.P."/>
            <person name="Fujii C.Y."/>
            <person name="Mason T.M."/>
            <person name="Shen M."/>
            <person name="Ronning C.M."/>
            <person name="Fraser C.M."/>
            <person name="Somerville C.R."/>
            <person name="Venter J.C."/>
        </authorList>
    </citation>
    <scope>NUCLEOTIDE SEQUENCE</scope>
</reference>
<feature type="region of interest" description="Disordered" evidence="2">
    <location>
        <begin position="576"/>
        <end position="688"/>
    </location>
</feature>
<feature type="compositionally biased region" description="Acidic residues" evidence="2">
    <location>
        <begin position="96"/>
        <end position="176"/>
    </location>
</feature>
<dbReference type="PIR" id="E84523">
    <property type="entry name" value="E84523"/>
</dbReference>
<feature type="compositionally biased region" description="Polar residues" evidence="2">
    <location>
        <begin position="358"/>
        <end position="374"/>
    </location>
</feature>
<organism evidence="4">
    <name type="scientific">Arabidopsis thaliana</name>
    <name type="common">Mouse-ear cress</name>
    <dbReference type="NCBI Taxonomy" id="3702"/>
    <lineage>
        <taxon>Eukaryota</taxon>
        <taxon>Viridiplantae</taxon>
        <taxon>Streptophyta</taxon>
        <taxon>Embryophyta</taxon>
        <taxon>Tracheophyta</taxon>
        <taxon>Spermatophyta</taxon>
        <taxon>Magnoliopsida</taxon>
        <taxon>eudicotyledons</taxon>
        <taxon>Gunneridae</taxon>
        <taxon>Pentapetalae</taxon>
        <taxon>rosids</taxon>
        <taxon>malvids</taxon>
        <taxon>Brassicales</taxon>
        <taxon>Brassicaceae</taxon>
        <taxon>Camelineae</taxon>
        <taxon>Arabidopsis</taxon>
    </lineage>
</organism>
<name>O82334_ARATH</name>
<evidence type="ECO:0000313" key="5">
    <source>
        <dbReference type="EMBL" id="AAM15046.1"/>
    </source>
</evidence>
<dbReference type="PANTHER" id="PTHR33499">
    <property type="entry name" value="OS12G0282400 PROTEIN-RELATED"/>
    <property type="match status" value="1"/>
</dbReference>
<dbReference type="AlphaFoldDB" id="O82334"/>
<evidence type="ECO:0000256" key="1">
    <source>
        <dbReference type="SAM" id="Coils"/>
    </source>
</evidence>
<dbReference type="Pfam" id="PF26133">
    <property type="entry name" value="DUF8039"/>
    <property type="match status" value="1"/>
</dbReference>
<evidence type="ECO:0000259" key="3">
    <source>
        <dbReference type="Pfam" id="PF26133"/>
    </source>
</evidence>
<feature type="region of interest" description="Disordered" evidence="2">
    <location>
        <begin position="349"/>
        <end position="383"/>
    </location>
</feature>
<evidence type="ECO:0000313" key="4">
    <source>
        <dbReference type="EMBL" id="AAD03355.1"/>
    </source>
</evidence>
<reference key="1">
    <citation type="journal article" date="1999" name="Nature">
        <title>Sequence and analysis of chromosome 2 of the plant Arabidopsis thaliana.</title>
        <authorList>
            <person name="Lin X."/>
            <person name="Kaul S."/>
            <person name="Rounsley S."/>
            <person name="Shea T.P."/>
            <person name="Benito M.I."/>
            <person name="Town C.D."/>
            <person name="Fujii C.Y."/>
            <person name="Mason T."/>
            <person name="Bowman C.L."/>
            <person name="Barnstead M."/>
            <person name="Feldblyum T.V."/>
            <person name="Buell C.R."/>
            <person name="Ketchum K.A."/>
            <person name="Lee J."/>
            <person name="Ronning C.M."/>
            <person name="Koo H.L."/>
            <person name="Moffat K.S."/>
            <person name="Cronin L.A."/>
            <person name="Shen M."/>
            <person name="Pai G."/>
            <person name="Van Aken S."/>
            <person name="Umayam L."/>
            <person name="Tallon L.J."/>
            <person name="Gill J.E."/>
            <person name="Adams M.D."/>
            <person name="Carrera A.J."/>
            <person name="Creasy T.H."/>
            <person name="Goodman H.M."/>
            <person name="Somerville C.R."/>
            <person name="Copenhaver G.P."/>
            <person name="Preuss D."/>
            <person name="Nierman W.C."/>
            <person name="White O."/>
            <person name="Eisen J.A."/>
            <person name="Salzberg S.L."/>
            <person name="Fraser C.M."/>
            <person name="Venter J.C."/>
        </authorList>
    </citation>
    <scope>NUCLEOTIDE SEQUENCE [LARGE SCALE GENOMIC DNA]</scope>
    <source>
        <strain>cv. Columbia</strain>
    </source>
</reference>
<feature type="compositionally biased region" description="Low complexity" evidence="2">
    <location>
        <begin position="594"/>
        <end position="604"/>
    </location>
</feature>
<evidence type="ECO:0000256" key="2">
    <source>
        <dbReference type="SAM" id="MobiDB-lite"/>
    </source>
</evidence>
<feature type="compositionally biased region" description="Polar residues" evidence="2">
    <location>
        <begin position="576"/>
        <end position="593"/>
    </location>
</feature>
<feature type="region of interest" description="Disordered" evidence="2">
    <location>
        <begin position="95"/>
        <end position="189"/>
    </location>
</feature>
<dbReference type="EMBL" id="AC005957">
    <property type="protein sequence ID" value="AAD03355.1"/>
    <property type="molecule type" value="Genomic_DNA"/>
</dbReference>
<protein>
    <submittedName>
        <fullName evidence="5">En Spm-like transposon protein</fullName>
    </submittedName>
    <submittedName>
        <fullName evidence="4">En/Spm-like transposon protein</fullName>
    </submittedName>
</protein>
<reference evidence="4" key="3">
    <citation type="submission" date="2002-02" db="EMBL/GenBank/DDBJ databases">
        <authorList>
            <person name="Town C.D."/>
            <person name="Kaul S."/>
        </authorList>
    </citation>
    <scope>NUCLEOTIDE SEQUENCE</scope>
</reference>
<feature type="compositionally biased region" description="Polar residues" evidence="2">
    <location>
        <begin position="605"/>
        <end position="635"/>
    </location>
</feature>
<keyword evidence="1" id="KW-0175">Coiled coil</keyword>
<feature type="coiled-coil region" evidence="1">
    <location>
        <begin position="402"/>
        <end position="436"/>
    </location>
</feature>
<gene>
    <name evidence="4" type="ordered locus">At2g14970</name>
</gene>
<dbReference type="EMBL" id="AC005396">
    <property type="protein sequence ID" value="AAM15046.1"/>
    <property type="molecule type" value="Genomic_DNA"/>
</dbReference>
<accession>O82334</accession>
<sequence>MASQAKQVFFLREDDSSSWHVAMRGPSRRFREKENDDVTLDIGPLPTTVDIDVDLEKKKRGRQPKKAAATKCNDEVEYVGTIEPTAVEQTVVPVENIEEVEDIDGETEKEAEDINGETEKEAEDINGETEKEADEDINGETENEAEDINGETENEAELQAAEEPEGELELSGDEDVVQPKTKRQRGPTRMKDIAKDPNARVRVEYTMMGEPIGKGSVKLASYAGALVREHVPITINRWTKIGEEIRTLLWKSVQAKFELDEEYQKVAVLKQMGCLWRSWKSRQVTKFREAKTNQQRMNLRPKNVSPFEWRKFVKSKTSPEFKKIGSADPTEVTRLKVWVKSRTKKYGTPKKAAEIVSSGPQSNGTNEAQDSLSQLLGPDNPSRLRAMGRNMNKTKLACFQVKSKCMAEMQQKQDQLQQKVNELQEVIDKIKNHVNTCLLMHKANQSRQSAEVGETSAARSVNQGSQPKCILMDWAGTDATVVEGCIISSDPDEIVNGSRLGPTDVKVLIDTAIVPEAYLWRPAINMEIMEKAVGQMIAWPVAMCVSLEEKLNPEDIAQSFVAWPAHKVSYENTTDSAVQKAPLQSSQSTYPTTSASKGKSAAASQQNGATEKSLGEKQQNGATKGKSGHNSSIQVSAAKGSESAGTIAKSLGEKQPTVVPKSHVKKTQLASQTALRRSPRQKTSEGLKANQKCKLMDISGKKRVVGAGRVHSIDPDQKVHHVRLGENAARVWVDVVNVDDTAVWRPSDEIEYMRDSLGSSIAWPKDKLVTY</sequence>
<dbReference type="PANTHER" id="PTHR33499:SF11">
    <property type="entry name" value="NO APICAL MERISTEM-ASSOCIATED C-TERMINAL DOMAIN-CONTAINING PROTEIN"/>
    <property type="match status" value="1"/>
</dbReference>